<evidence type="ECO:0000256" key="4">
    <source>
        <dbReference type="ARBA" id="ARBA00022982"/>
    </source>
</evidence>
<comment type="caution">
    <text evidence="10">The sequence shown here is derived from an EMBL/GenBank/DDBJ whole genome shotgun (WGS) entry which is preliminary data.</text>
</comment>
<dbReference type="GO" id="GO:0009055">
    <property type="term" value="F:electron transfer activity"/>
    <property type="evidence" value="ECO:0007669"/>
    <property type="project" value="InterPro"/>
</dbReference>
<proteinExistence type="predicted"/>
<reference evidence="10 11" key="1">
    <citation type="submission" date="2021-05" db="EMBL/GenBank/DDBJ databases">
        <title>Genetic and Functional Diversity in Clade A Lucinid endosymbionts from the Bahamas.</title>
        <authorList>
            <person name="Giani N.M."/>
            <person name="Engel A.S."/>
            <person name="Campbell B.J."/>
        </authorList>
    </citation>
    <scope>NUCLEOTIDE SEQUENCE [LARGE SCALE GENOMIC DNA]</scope>
    <source>
        <strain evidence="10">LUC16012Gg_MoonRockCtena</strain>
    </source>
</reference>
<feature type="chain" id="PRO_5037714015" evidence="8">
    <location>
        <begin position="22"/>
        <end position="258"/>
    </location>
</feature>
<dbReference type="InterPro" id="IPR050597">
    <property type="entry name" value="Cytochrome_c_Oxidase_Subunit"/>
</dbReference>
<dbReference type="EMBL" id="JAHHGM010000004">
    <property type="protein sequence ID" value="MBT2988335.1"/>
    <property type="molecule type" value="Genomic_DNA"/>
</dbReference>
<keyword evidence="3 6" id="KW-0479">Metal-binding</keyword>
<keyword evidence="5 6" id="KW-0408">Iron</keyword>
<dbReference type="Gene3D" id="1.10.760.10">
    <property type="entry name" value="Cytochrome c-like domain"/>
    <property type="match status" value="2"/>
</dbReference>
<keyword evidence="4" id="KW-0249">Electron transport</keyword>
<sequence>MRKSIWTASFICILLSGHTIAKESPEAMREYDQALELTPNLENGRKVYRICAVCHTPEGWGLESGAYPQVAGQLSTVLIKQLADIRVRNRDNPTMFPFTSPSLLGGAQEIADVAAYISQLPMSPRNGIGPGNDLVWGEKLYKDNCTECHGELGEGNLEDHTPAIYGQHYRYLLRQFEWIKMERRRNADEKMVKQIHNFSHRDIRAVLDYVSRIRPPQEKLAKEGWRNPDFPNFARPHSLHSGAGYTIDQRPSRPRRPR</sequence>
<organism evidence="10 11">
    <name type="scientific">Candidatus Thiodiazotropha taylori</name>
    <dbReference type="NCBI Taxonomy" id="2792791"/>
    <lineage>
        <taxon>Bacteria</taxon>
        <taxon>Pseudomonadati</taxon>
        <taxon>Pseudomonadota</taxon>
        <taxon>Gammaproteobacteria</taxon>
        <taxon>Chromatiales</taxon>
        <taxon>Sedimenticolaceae</taxon>
        <taxon>Candidatus Thiodiazotropha</taxon>
    </lineage>
</organism>
<evidence type="ECO:0000256" key="8">
    <source>
        <dbReference type="SAM" id="SignalP"/>
    </source>
</evidence>
<dbReference type="InterPro" id="IPR036909">
    <property type="entry name" value="Cyt_c-like_dom_sf"/>
</dbReference>
<dbReference type="PANTHER" id="PTHR33751">
    <property type="entry name" value="CBB3-TYPE CYTOCHROME C OXIDASE SUBUNIT FIXP"/>
    <property type="match status" value="1"/>
</dbReference>
<dbReference type="Proteomes" id="UP000770889">
    <property type="component" value="Unassembled WGS sequence"/>
</dbReference>
<dbReference type="SUPFAM" id="SSF46626">
    <property type="entry name" value="Cytochrome c"/>
    <property type="match status" value="2"/>
</dbReference>
<name>A0A944MC51_9GAMM</name>
<evidence type="ECO:0000259" key="9">
    <source>
        <dbReference type="PROSITE" id="PS51007"/>
    </source>
</evidence>
<keyword evidence="2 6" id="KW-0349">Heme</keyword>
<evidence type="ECO:0000256" key="5">
    <source>
        <dbReference type="ARBA" id="ARBA00023004"/>
    </source>
</evidence>
<feature type="region of interest" description="Disordered" evidence="7">
    <location>
        <begin position="220"/>
        <end position="258"/>
    </location>
</feature>
<evidence type="ECO:0000256" key="6">
    <source>
        <dbReference type="PROSITE-ProRule" id="PRU00433"/>
    </source>
</evidence>
<evidence type="ECO:0000256" key="7">
    <source>
        <dbReference type="SAM" id="MobiDB-lite"/>
    </source>
</evidence>
<accession>A0A944MC51</accession>
<feature type="signal peptide" evidence="8">
    <location>
        <begin position="1"/>
        <end position="21"/>
    </location>
</feature>
<dbReference type="GO" id="GO:0046872">
    <property type="term" value="F:metal ion binding"/>
    <property type="evidence" value="ECO:0007669"/>
    <property type="project" value="UniProtKB-KW"/>
</dbReference>
<protein>
    <submittedName>
        <fullName evidence="10">C-type cytochrome</fullName>
    </submittedName>
</protein>
<dbReference type="AlphaFoldDB" id="A0A944MC51"/>
<evidence type="ECO:0000313" key="11">
    <source>
        <dbReference type="Proteomes" id="UP000770889"/>
    </source>
</evidence>
<dbReference type="Pfam" id="PF00034">
    <property type="entry name" value="Cytochrom_C"/>
    <property type="match status" value="2"/>
</dbReference>
<evidence type="ECO:0000256" key="3">
    <source>
        <dbReference type="ARBA" id="ARBA00022723"/>
    </source>
</evidence>
<evidence type="ECO:0000313" key="10">
    <source>
        <dbReference type="EMBL" id="MBT2988335.1"/>
    </source>
</evidence>
<keyword evidence="8" id="KW-0732">Signal</keyword>
<dbReference type="PANTHER" id="PTHR33751:SF9">
    <property type="entry name" value="CYTOCHROME C4"/>
    <property type="match status" value="1"/>
</dbReference>
<gene>
    <name evidence="10" type="ORF">KME65_05180</name>
</gene>
<dbReference type="GO" id="GO:0020037">
    <property type="term" value="F:heme binding"/>
    <property type="evidence" value="ECO:0007669"/>
    <property type="project" value="InterPro"/>
</dbReference>
<dbReference type="PROSITE" id="PS51007">
    <property type="entry name" value="CYTC"/>
    <property type="match status" value="2"/>
</dbReference>
<dbReference type="InterPro" id="IPR009056">
    <property type="entry name" value="Cyt_c-like_dom"/>
</dbReference>
<feature type="domain" description="Cytochrome c" evidence="9">
    <location>
        <begin position="39"/>
        <end position="121"/>
    </location>
</feature>
<keyword evidence="1" id="KW-0813">Transport</keyword>
<evidence type="ECO:0000256" key="2">
    <source>
        <dbReference type="ARBA" id="ARBA00022617"/>
    </source>
</evidence>
<evidence type="ECO:0000256" key="1">
    <source>
        <dbReference type="ARBA" id="ARBA00022448"/>
    </source>
</evidence>
<feature type="domain" description="Cytochrome c" evidence="9">
    <location>
        <begin position="132"/>
        <end position="214"/>
    </location>
</feature>